<dbReference type="GO" id="GO:0003677">
    <property type="term" value="F:DNA binding"/>
    <property type="evidence" value="ECO:0007669"/>
    <property type="project" value="UniProtKB-KW"/>
</dbReference>
<evidence type="ECO:0000256" key="3">
    <source>
        <dbReference type="ARBA" id="ARBA00023163"/>
    </source>
</evidence>
<evidence type="ECO:0000256" key="1">
    <source>
        <dbReference type="ARBA" id="ARBA00023015"/>
    </source>
</evidence>
<sequence>MALSEPGRMVKSARTAFEIIEYIHDHGGADLDEMTDEFDLAKSTLHGYLSTLESLEYLVSDGGSYHLSLKFLSHGIAARNSVPVSGQADTILSALANKTGLVAWLVVEEHGRAVYLDQAVGDEVGQTYGRISKRTDLHGPAAGKAILAHLSDGKIDAIVDNYGLRGRTDYTISSEDELHEELSTIRRQGYATSKHEVALGVQSVAAPVHHEGSVLGAISVSGTSNQIDDRYFEEELPAVVTTAAADLSDRYVEQHG</sequence>
<dbReference type="InterPro" id="IPR005471">
    <property type="entry name" value="Tscrpt_reg_IclR_N"/>
</dbReference>
<dbReference type="Pfam" id="PF09339">
    <property type="entry name" value="HTH_IclR"/>
    <property type="match status" value="1"/>
</dbReference>
<feature type="domain" description="HTH iclR-type" evidence="4">
    <location>
        <begin position="10"/>
        <end position="69"/>
    </location>
</feature>
<protein>
    <submittedName>
        <fullName evidence="6">DNA-binding transcriptional regulator, IclR family</fullName>
    </submittedName>
</protein>
<dbReference type="InterPro" id="IPR036390">
    <property type="entry name" value="WH_DNA-bd_sf"/>
</dbReference>
<dbReference type="SUPFAM" id="SSF55781">
    <property type="entry name" value="GAF domain-like"/>
    <property type="match status" value="1"/>
</dbReference>
<evidence type="ECO:0000259" key="5">
    <source>
        <dbReference type="PROSITE" id="PS51078"/>
    </source>
</evidence>
<evidence type="ECO:0000313" key="7">
    <source>
        <dbReference type="Proteomes" id="UP000199076"/>
    </source>
</evidence>
<dbReference type="PROSITE" id="PS51077">
    <property type="entry name" value="HTH_ICLR"/>
    <property type="match status" value="1"/>
</dbReference>
<keyword evidence="7" id="KW-1185">Reference proteome</keyword>
<feature type="domain" description="IclR-ED" evidence="5">
    <location>
        <begin position="70"/>
        <end position="253"/>
    </location>
</feature>
<dbReference type="Gene3D" id="3.30.450.40">
    <property type="match status" value="1"/>
</dbReference>
<dbReference type="InterPro" id="IPR014757">
    <property type="entry name" value="Tscrpt_reg_IclR_C"/>
</dbReference>
<reference evidence="7" key="1">
    <citation type="submission" date="2016-10" db="EMBL/GenBank/DDBJ databases">
        <authorList>
            <person name="Varghese N."/>
            <person name="Submissions S."/>
        </authorList>
    </citation>
    <scope>NUCLEOTIDE SEQUENCE [LARGE SCALE GENOMIC DNA]</scope>
    <source>
        <strain evidence="7">IBRC-M 10760</strain>
    </source>
</reference>
<dbReference type="RefSeq" id="WP_092694619.1">
    <property type="nucleotide sequence ID" value="NZ_FNBK01000016.1"/>
</dbReference>
<dbReference type="STRING" id="660518.SAMN05216218_11616"/>
<dbReference type="Pfam" id="PF01614">
    <property type="entry name" value="IclR_C"/>
    <property type="match status" value="1"/>
</dbReference>
<dbReference type="PANTHER" id="PTHR30136">
    <property type="entry name" value="HELIX-TURN-HELIX TRANSCRIPTIONAL REGULATOR, ICLR FAMILY"/>
    <property type="match status" value="1"/>
</dbReference>
<dbReference type="PANTHER" id="PTHR30136:SF35">
    <property type="entry name" value="HTH-TYPE TRANSCRIPTIONAL REGULATOR RV1719"/>
    <property type="match status" value="1"/>
</dbReference>
<dbReference type="Gene3D" id="1.10.10.10">
    <property type="entry name" value="Winged helix-like DNA-binding domain superfamily/Winged helix DNA-binding domain"/>
    <property type="match status" value="1"/>
</dbReference>
<dbReference type="GO" id="GO:0045892">
    <property type="term" value="P:negative regulation of DNA-templated transcription"/>
    <property type="evidence" value="ECO:0007669"/>
    <property type="project" value="TreeGrafter"/>
</dbReference>
<accession>A0A1G7RSY2</accession>
<dbReference type="SMART" id="SM00346">
    <property type="entry name" value="HTH_ICLR"/>
    <property type="match status" value="1"/>
</dbReference>
<dbReference type="GO" id="GO:0003700">
    <property type="term" value="F:DNA-binding transcription factor activity"/>
    <property type="evidence" value="ECO:0007669"/>
    <property type="project" value="TreeGrafter"/>
</dbReference>
<dbReference type="Proteomes" id="UP000199076">
    <property type="component" value="Unassembled WGS sequence"/>
</dbReference>
<dbReference type="EMBL" id="FNBK01000016">
    <property type="protein sequence ID" value="SDG13805.1"/>
    <property type="molecule type" value="Genomic_DNA"/>
</dbReference>
<evidence type="ECO:0000313" key="6">
    <source>
        <dbReference type="EMBL" id="SDG13805.1"/>
    </source>
</evidence>
<dbReference type="InterPro" id="IPR036388">
    <property type="entry name" value="WH-like_DNA-bd_sf"/>
</dbReference>
<dbReference type="PROSITE" id="PS51078">
    <property type="entry name" value="ICLR_ED"/>
    <property type="match status" value="1"/>
</dbReference>
<keyword evidence="1" id="KW-0805">Transcription regulation</keyword>
<keyword evidence="2 6" id="KW-0238">DNA-binding</keyword>
<dbReference type="SUPFAM" id="SSF46785">
    <property type="entry name" value="Winged helix' DNA-binding domain"/>
    <property type="match status" value="1"/>
</dbReference>
<proteinExistence type="predicted"/>
<dbReference type="InterPro" id="IPR029016">
    <property type="entry name" value="GAF-like_dom_sf"/>
</dbReference>
<dbReference type="AlphaFoldDB" id="A0A1G7RSY2"/>
<gene>
    <name evidence="6" type="ORF">SAMN05216218_11616</name>
</gene>
<dbReference type="OrthoDB" id="14763at2157"/>
<organism evidence="6 7">
    <name type="scientific">Halorientalis regularis</name>
    <dbReference type="NCBI Taxonomy" id="660518"/>
    <lineage>
        <taxon>Archaea</taxon>
        <taxon>Methanobacteriati</taxon>
        <taxon>Methanobacteriota</taxon>
        <taxon>Stenosarchaea group</taxon>
        <taxon>Halobacteria</taxon>
        <taxon>Halobacteriales</taxon>
        <taxon>Haloarculaceae</taxon>
        <taxon>Halorientalis</taxon>
    </lineage>
</organism>
<name>A0A1G7RSY2_9EURY</name>
<dbReference type="InterPro" id="IPR050707">
    <property type="entry name" value="HTH_MetabolicPath_Reg"/>
</dbReference>
<evidence type="ECO:0000259" key="4">
    <source>
        <dbReference type="PROSITE" id="PS51077"/>
    </source>
</evidence>
<evidence type="ECO:0000256" key="2">
    <source>
        <dbReference type="ARBA" id="ARBA00023125"/>
    </source>
</evidence>
<keyword evidence="3" id="KW-0804">Transcription</keyword>